<feature type="transmembrane region" description="Helical" evidence="10">
    <location>
        <begin position="286"/>
        <end position="308"/>
    </location>
</feature>
<dbReference type="GO" id="GO:0048039">
    <property type="term" value="F:ubiquinone binding"/>
    <property type="evidence" value="ECO:0007669"/>
    <property type="project" value="TreeGrafter"/>
</dbReference>
<feature type="transmembrane region" description="Helical" evidence="10">
    <location>
        <begin position="171"/>
        <end position="199"/>
    </location>
</feature>
<evidence type="ECO:0000256" key="3">
    <source>
        <dbReference type="ARBA" id="ARBA00019906"/>
    </source>
</evidence>
<dbReference type="GO" id="GO:0008137">
    <property type="term" value="F:NADH dehydrogenase (ubiquinone) activity"/>
    <property type="evidence" value="ECO:0007669"/>
    <property type="project" value="InterPro"/>
</dbReference>
<dbReference type="GO" id="GO:0015990">
    <property type="term" value="P:electron transport coupled proton transport"/>
    <property type="evidence" value="ECO:0007669"/>
    <property type="project" value="TreeGrafter"/>
</dbReference>
<evidence type="ECO:0000313" key="13">
    <source>
        <dbReference type="Proteomes" id="UP000549250"/>
    </source>
</evidence>
<dbReference type="GO" id="GO:0016020">
    <property type="term" value="C:membrane"/>
    <property type="evidence" value="ECO:0007669"/>
    <property type="project" value="UniProtKB-SubCell"/>
</dbReference>
<feature type="transmembrane region" description="Helical" evidence="10">
    <location>
        <begin position="219"/>
        <end position="239"/>
    </location>
</feature>
<keyword evidence="13" id="KW-1185">Reference proteome</keyword>
<dbReference type="InterPro" id="IPR001750">
    <property type="entry name" value="ND/Mrp_TM"/>
</dbReference>
<name>A0A839T2A1_AZOMA</name>
<dbReference type="PANTHER" id="PTHR43507:SF1">
    <property type="entry name" value="NADH-UBIQUINONE OXIDOREDUCTASE CHAIN 4"/>
    <property type="match status" value="1"/>
</dbReference>
<reference evidence="12 13" key="1">
    <citation type="submission" date="2020-08" db="EMBL/GenBank/DDBJ databases">
        <title>Genomic Encyclopedia of Type Strains, Phase III (KMG-III): the genomes of soil and plant-associated and newly described type strains.</title>
        <authorList>
            <person name="Whitman W."/>
        </authorList>
    </citation>
    <scope>NUCLEOTIDE SEQUENCE [LARGE SCALE GENOMIC DNA]</scope>
    <source>
        <strain evidence="12 13">CECT 4462</strain>
    </source>
</reference>
<dbReference type="GO" id="GO:0012505">
    <property type="term" value="C:endomembrane system"/>
    <property type="evidence" value="ECO:0007669"/>
    <property type="project" value="UniProtKB-SubCell"/>
</dbReference>
<keyword evidence="6 10" id="KW-0472">Membrane</keyword>
<feature type="transmembrane region" description="Helical" evidence="10">
    <location>
        <begin position="260"/>
        <end position="280"/>
    </location>
</feature>
<evidence type="ECO:0000313" key="12">
    <source>
        <dbReference type="EMBL" id="MBB3103671.1"/>
    </source>
</evidence>
<dbReference type="NCBIfam" id="NF004498">
    <property type="entry name" value="PRK05846.1-1"/>
    <property type="match status" value="1"/>
</dbReference>
<feature type="transmembrane region" description="Helical" evidence="10">
    <location>
        <begin position="315"/>
        <end position="332"/>
    </location>
</feature>
<organism evidence="12 13">
    <name type="scientific">Azomonas macrocytogenes</name>
    <name type="common">Azotobacter macrocytogenes</name>
    <dbReference type="NCBI Taxonomy" id="69962"/>
    <lineage>
        <taxon>Bacteria</taxon>
        <taxon>Pseudomonadati</taxon>
        <taxon>Pseudomonadota</taxon>
        <taxon>Gammaproteobacteria</taxon>
        <taxon>Pseudomonadales</taxon>
        <taxon>Pseudomonadaceae</taxon>
        <taxon>Azomonas</taxon>
    </lineage>
</organism>
<dbReference type="AlphaFoldDB" id="A0A839T2A1"/>
<feature type="domain" description="NADH:quinone oxidoreductase/Mrp antiporter transmembrane" evidence="11">
    <location>
        <begin position="134"/>
        <end position="429"/>
    </location>
</feature>
<dbReference type="Proteomes" id="UP000549250">
    <property type="component" value="Unassembled WGS sequence"/>
</dbReference>
<dbReference type="GO" id="GO:0003954">
    <property type="term" value="F:NADH dehydrogenase activity"/>
    <property type="evidence" value="ECO:0007669"/>
    <property type="project" value="TreeGrafter"/>
</dbReference>
<dbReference type="RefSeq" id="WP_183166597.1">
    <property type="nucleotide sequence ID" value="NZ_JACHXI010000009.1"/>
</dbReference>
<evidence type="ECO:0000259" key="11">
    <source>
        <dbReference type="Pfam" id="PF00361"/>
    </source>
</evidence>
<comment type="subcellular location">
    <subcellularLocation>
        <location evidence="1">Endomembrane system</location>
        <topology evidence="1">Multi-pass membrane protein</topology>
    </subcellularLocation>
    <subcellularLocation>
        <location evidence="9">Membrane</location>
        <topology evidence="9">Multi-pass membrane protein</topology>
    </subcellularLocation>
</comment>
<accession>A0A839T2A1</accession>
<dbReference type="PANTHER" id="PTHR43507">
    <property type="entry name" value="NADH-UBIQUINONE OXIDOREDUCTASE CHAIN 4"/>
    <property type="match status" value="1"/>
</dbReference>
<evidence type="ECO:0000256" key="8">
    <source>
        <dbReference type="ARBA" id="ARBA00032798"/>
    </source>
</evidence>
<sequence>MILPWLIFIPFIGGLLCWLAEHRNKTLPRWIALATMLLLSFFSLWLWWTGDYQLAPTPGATAVWAVEFKHAWIERFGINFHLALDGLSLLMIILTSLLGLLSVLCSWKEIQNHVGFFHLNLMWILGGVVGVFLALDLFLFFFFWEVMLVPMYFLIALWGHSGSTGKSRITAATKFFIFTQASGLIMLVAILGLVLVNYQNTGVLTFDYSQLLQATFSEGVGYILMLGFFVAFAVKLPVVPVHSWLPDAHAQAPTAGSVDLAGILLKTAAYGLLRFALPLFPEASAQFAPIAMLLGLIGIFYGAFLAFGQTDIKRLIAYSSVSHMGFVLIGIYSGSQQALQGAVILMLAHGLSAAGLFILSGQLYERLHTRDMREMGGLWSRLPWLPAISLFFAVASLGLPGTGNFVGEFLVLMGSFAHTPWVIVIATFGLVVGSVYSLIMIHRAYFGPTRAEGGLAGLDKRELVMVLGLAGLLILLGVYPQPILDTSAATMAGVQQWIGSALSQLVTAR</sequence>
<feature type="transmembrane region" description="Helical" evidence="10">
    <location>
        <begin position="114"/>
        <end position="135"/>
    </location>
</feature>
<protein>
    <recommendedName>
        <fullName evidence="3">NADH-quinone oxidoreductase subunit M</fullName>
    </recommendedName>
    <alternativeName>
        <fullName evidence="7">NADH dehydrogenase I subunit M</fullName>
    </alternativeName>
    <alternativeName>
        <fullName evidence="8">NDH-1 subunit M</fullName>
    </alternativeName>
</protein>
<keyword evidence="5 10" id="KW-1133">Transmembrane helix</keyword>
<evidence type="ECO:0000256" key="4">
    <source>
        <dbReference type="ARBA" id="ARBA00022692"/>
    </source>
</evidence>
<evidence type="ECO:0000256" key="6">
    <source>
        <dbReference type="ARBA" id="ARBA00023136"/>
    </source>
</evidence>
<dbReference type="NCBIfam" id="TIGR01972">
    <property type="entry name" value="NDH_I_M"/>
    <property type="match status" value="1"/>
</dbReference>
<gene>
    <name evidence="12" type="ORF">FHR87_002068</name>
</gene>
<evidence type="ECO:0000256" key="9">
    <source>
        <dbReference type="RuleBase" id="RU000320"/>
    </source>
</evidence>
<keyword evidence="4 9" id="KW-0812">Transmembrane</keyword>
<dbReference type="Pfam" id="PF00361">
    <property type="entry name" value="Proton_antipo_M"/>
    <property type="match status" value="1"/>
</dbReference>
<dbReference type="PRINTS" id="PR01437">
    <property type="entry name" value="NUOXDRDTASE4"/>
</dbReference>
<dbReference type="InterPro" id="IPR010227">
    <property type="entry name" value="NADH_Q_OxRdtase_chainM/4"/>
</dbReference>
<feature type="transmembrane region" description="Helical" evidence="10">
    <location>
        <begin position="382"/>
        <end position="401"/>
    </location>
</feature>
<feature type="transmembrane region" description="Helical" evidence="10">
    <location>
        <begin position="141"/>
        <end position="159"/>
    </location>
</feature>
<comment type="similarity">
    <text evidence="2">Belongs to the complex I subunit 4 family.</text>
</comment>
<feature type="transmembrane region" description="Helical" evidence="10">
    <location>
        <begin position="462"/>
        <end position="479"/>
    </location>
</feature>
<feature type="transmembrane region" description="Helical" evidence="10">
    <location>
        <begin position="30"/>
        <end position="48"/>
    </location>
</feature>
<comment type="caution">
    <text evidence="12">The sequence shown here is derived from an EMBL/GenBank/DDBJ whole genome shotgun (WGS) entry which is preliminary data.</text>
</comment>
<dbReference type="EMBL" id="JACHXI010000009">
    <property type="protein sequence ID" value="MBB3103671.1"/>
    <property type="molecule type" value="Genomic_DNA"/>
</dbReference>
<evidence type="ECO:0000256" key="5">
    <source>
        <dbReference type="ARBA" id="ARBA00022989"/>
    </source>
</evidence>
<evidence type="ECO:0000256" key="1">
    <source>
        <dbReference type="ARBA" id="ARBA00004127"/>
    </source>
</evidence>
<dbReference type="GO" id="GO:0042773">
    <property type="term" value="P:ATP synthesis coupled electron transport"/>
    <property type="evidence" value="ECO:0007669"/>
    <property type="project" value="InterPro"/>
</dbReference>
<evidence type="ECO:0000256" key="2">
    <source>
        <dbReference type="ARBA" id="ARBA00009025"/>
    </source>
</evidence>
<proteinExistence type="inferred from homology"/>
<feature type="transmembrane region" description="Helical" evidence="10">
    <location>
        <begin position="87"/>
        <end position="107"/>
    </location>
</feature>
<feature type="transmembrane region" description="Helical" evidence="10">
    <location>
        <begin position="421"/>
        <end position="441"/>
    </location>
</feature>
<dbReference type="InterPro" id="IPR003918">
    <property type="entry name" value="NADH_UbQ_OxRdtase"/>
</dbReference>
<feature type="transmembrane region" description="Helical" evidence="10">
    <location>
        <begin position="338"/>
        <end position="361"/>
    </location>
</feature>
<feature type="transmembrane region" description="Helical" evidence="10">
    <location>
        <begin position="6"/>
        <end position="23"/>
    </location>
</feature>
<evidence type="ECO:0000256" key="7">
    <source>
        <dbReference type="ARBA" id="ARBA00031584"/>
    </source>
</evidence>
<evidence type="ECO:0000256" key="10">
    <source>
        <dbReference type="SAM" id="Phobius"/>
    </source>
</evidence>